<sequence>MAIDQDRLKKLEKQMGMLTTHPVFSKFLQGGPLAIPESGMLLGGRLLVGGDPTDGQAIRWNSDLERFEPQTLIAADLAVHVLADTSGLGASHTVSGLTTRQVLIATGVTTALF</sequence>
<organism evidence="1">
    <name type="scientific">marine sediment metagenome</name>
    <dbReference type="NCBI Taxonomy" id="412755"/>
    <lineage>
        <taxon>unclassified sequences</taxon>
        <taxon>metagenomes</taxon>
        <taxon>ecological metagenomes</taxon>
    </lineage>
</organism>
<comment type="caution">
    <text evidence="1">The sequence shown here is derived from an EMBL/GenBank/DDBJ whole genome shotgun (WGS) entry which is preliminary data.</text>
</comment>
<feature type="non-terminal residue" evidence="1">
    <location>
        <position position="113"/>
    </location>
</feature>
<accession>A0A0F8YIV4</accession>
<gene>
    <name evidence="1" type="ORF">LCGC14_2814600</name>
</gene>
<dbReference type="EMBL" id="LAZR01053173">
    <property type="protein sequence ID" value="KKK81322.1"/>
    <property type="molecule type" value="Genomic_DNA"/>
</dbReference>
<dbReference type="AlphaFoldDB" id="A0A0F8YIV4"/>
<proteinExistence type="predicted"/>
<reference evidence="1" key="1">
    <citation type="journal article" date="2015" name="Nature">
        <title>Complex archaea that bridge the gap between prokaryotes and eukaryotes.</title>
        <authorList>
            <person name="Spang A."/>
            <person name="Saw J.H."/>
            <person name="Jorgensen S.L."/>
            <person name="Zaremba-Niedzwiedzka K."/>
            <person name="Martijn J."/>
            <person name="Lind A.E."/>
            <person name="van Eijk R."/>
            <person name="Schleper C."/>
            <person name="Guy L."/>
            <person name="Ettema T.J."/>
        </authorList>
    </citation>
    <scope>NUCLEOTIDE SEQUENCE</scope>
</reference>
<evidence type="ECO:0000313" key="1">
    <source>
        <dbReference type="EMBL" id="KKK81322.1"/>
    </source>
</evidence>
<name>A0A0F8YIV4_9ZZZZ</name>
<protein>
    <submittedName>
        <fullName evidence="1">Uncharacterized protein</fullName>
    </submittedName>
</protein>